<proteinExistence type="predicted"/>
<accession>A0ABQ2TR30</accession>
<reference evidence="3" key="1">
    <citation type="journal article" date="2019" name="Int. J. Syst. Evol. Microbiol.">
        <title>The Global Catalogue of Microorganisms (GCM) 10K type strain sequencing project: providing services to taxonomists for standard genome sequencing and annotation.</title>
        <authorList>
            <consortium name="The Broad Institute Genomics Platform"/>
            <consortium name="The Broad Institute Genome Sequencing Center for Infectious Disease"/>
            <person name="Wu L."/>
            <person name="Ma J."/>
        </authorList>
    </citation>
    <scope>NUCLEOTIDE SEQUENCE [LARGE SCALE GENOMIC DNA]</scope>
    <source>
        <strain evidence="3">JCM 4350</strain>
    </source>
</reference>
<keyword evidence="3" id="KW-1185">Reference proteome</keyword>
<comment type="caution">
    <text evidence="2">The sequence shown here is derived from an EMBL/GenBank/DDBJ whole genome shotgun (WGS) entry which is preliminary data.</text>
</comment>
<protein>
    <submittedName>
        <fullName evidence="2">Uncharacterized protein</fullName>
    </submittedName>
</protein>
<dbReference type="EMBL" id="BMSZ01000034">
    <property type="protein sequence ID" value="GGS83292.1"/>
    <property type="molecule type" value="Genomic_DNA"/>
</dbReference>
<evidence type="ECO:0000313" key="2">
    <source>
        <dbReference type="EMBL" id="GGS83292.1"/>
    </source>
</evidence>
<evidence type="ECO:0000313" key="3">
    <source>
        <dbReference type="Proteomes" id="UP000659767"/>
    </source>
</evidence>
<gene>
    <name evidence="2" type="ORF">GCM10010253_67340</name>
</gene>
<name>A0ABQ2TR30_STRBA</name>
<feature type="region of interest" description="Disordered" evidence="1">
    <location>
        <begin position="1"/>
        <end position="28"/>
    </location>
</feature>
<evidence type="ECO:0000256" key="1">
    <source>
        <dbReference type="SAM" id="MobiDB-lite"/>
    </source>
</evidence>
<sequence length="70" mass="7037">MKGAPASPVDVMPGAARPSRGATTGACERAQGPAGPCLYFGTGTSPDISMPAWRKSSRVEAMVSGATPTE</sequence>
<dbReference type="Proteomes" id="UP000659767">
    <property type="component" value="Unassembled WGS sequence"/>
</dbReference>
<organism evidence="2 3">
    <name type="scientific">Streptomyces badius</name>
    <dbReference type="NCBI Taxonomy" id="1941"/>
    <lineage>
        <taxon>Bacteria</taxon>
        <taxon>Bacillati</taxon>
        <taxon>Actinomycetota</taxon>
        <taxon>Actinomycetes</taxon>
        <taxon>Kitasatosporales</taxon>
        <taxon>Streptomycetaceae</taxon>
        <taxon>Streptomyces</taxon>
    </lineage>
</organism>